<evidence type="ECO:0000259" key="3">
    <source>
        <dbReference type="Pfam" id="PF05424"/>
    </source>
</evidence>
<feature type="region of interest" description="Disordered" evidence="1">
    <location>
        <begin position="1101"/>
        <end position="1136"/>
    </location>
</feature>
<dbReference type="Pfam" id="PF03011">
    <property type="entry name" value="PFEMP"/>
    <property type="match status" value="1"/>
</dbReference>
<evidence type="ECO:0000256" key="1">
    <source>
        <dbReference type="SAM" id="MobiDB-lite"/>
    </source>
</evidence>
<evidence type="ECO:0000313" key="6">
    <source>
        <dbReference type="EMBL" id="ETW39340.1"/>
    </source>
</evidence>
<protein>
    <recommendedName>
        <fullName evidence="8">Duffy-binding-like domain-containing protein</fullName>
    </recommendedName>
</protein>
<feature type="domain" description="Duffy-antigen binding" evidence="3">
    <location>
        <begin position="1070"/>
        <end position="1229"/>
    </location>
</feature>
<feature type="domain" description="Duffy-antigen binding" evidence="3">
    <location>
        <begin position="130"/>
        <end position="330"/>
    </location>
</feature>
<feature type="compositionally biased region" description="Polar residues" evidence="1">
    <location>
        <begin position="941"/>
        <end position="956"/>
    </location>
</feature>
<dbReference type="Pfam" id="PF22672">
    <property type="entry name" value="DBL_C"/>
    <property type="match status" value="1"/>
</dbReference>
<feature type="compositionally biased region" description="Acidic residues" evidence="1">
    <location>
        <begin position="853"/>
        <end position="895"/>
    </location>
</feature>
<dbReference type="InterPro" id="IPR004258">
    <property type="entry name" value="DBL"/>
</dbReference>
<feature type="region of interest" description="Disordered" evidence="1">
    <location>
        <begin position="1184"/>
        <end position="1208"/>
    </location>
</feature>
<feature type="region of interest" description="Disordered" evidence="1">
    <location>
        <begin position="979"/>
        <end position="1076"/>
    </location>
</feature>
<reference evidence="6 7" key="2">
    <citation type="submission" date="2013-02" db="EMBL/GenBank/DDBJ databases">
        <title>The Genome Sequence of Plasmodium falciparum NF135/5.C10.</title>
        <authorList>
            <consortium name="The Broad Institute Genome Sequencing Platform"/>
            <consortium name="The Broad Institute Genome Sequencing Center for Infectious Disease"/>
            <person name="Neafsey D."/>
            <person name="Cheeseman I."/>
            <person name="Volkman S."/>
            <person name="Adams J."/>
            <person name="Walker B."/>
            <person name="Young S.K."/>
            <person name="Zeng Q."/>
            <person name="Gargeya S."/>
            <person name="Fitzgerald M."/>
            <person name="Haas B."/>
            <person name="Abouelleil A."/>
            <person name="Alvarado L."/>
            <person name="Arachchi H.M."/>
            <person name="Berlin A.M."/>
            <person name="Chapman S.B."/>
            <person name="Dewar J."/>
            <person name="Goldberg J."/>
            <person name="Griggs A."/>
            <person name="Gujja S."/>
            <person name="Hansen M."/>
            <person name="Howarth C."/>
            <person name="Imamovic A."/>
            <person name="Larimer J."/>
            <person name="McCowan C."/>
            <person name="Murphy C."/>
            <person name="Neiman D."/>
            <person name="Pearson M."/>
            <person name="Priest M."/>
            <person name="Roberts A."/>
            <person name="Saif S."/>
            <person name="Shea T."/>
            <person name="Sisk P."/>
            <person name="Sykes S."/>
            <person name="Wortman J."/>
            <person name="Nusbaum C."/>
            <person name="Birren B."/>
        </authorList>
    </citation>
    <scope>NUCLEOTIDE SEQUENCE [LARGE SCALE GENOMIC DNA]</scope>
    <source>
        <strain evidence="6 7">NF135/5.C10</strain>
    </source>
</reference>
<dbReference type="Pfam" id="PF15447">
    <property type="entry name" value="NTS"/>
    <property type="match status" value="1"/>
</dbReference>
<dbReference type="GO" id="GO:0046789">
    <property type="term" value="F:host cell surface receptor binding"/>
    <property type="evidence" value="ECO:0007669"/>
    <property type="project" value="InterPro"/>
</dbReference>
<feature type="domain" description="Duffy-binding-like" evidence="5">
    <location>
        <begin position="334"/>
        <end position="490"/>
    </location>
</feature>
<dbReference type="EMBL" id="KI926209">
    <property type="protein sequence ID" value="ETW39340.1"/>
    <property type="molecule type" value="Genomic_DNA"/>
</dbReference>
<feature type="region of interest" description="Disordered" evidence="1">
    <location>
        <begin position="818"/>
        <end position="905"/>
    </location>
</feature>
<dbReference type="InterPro" id="IPR042202">
    <property type="entry name" value="Duffy-ag-bd_sf"/>
</dbReference>
<reference evidence="6 7" key="1">
    <citation type="submission" date="2013-02" db="EMBL/GenBank/DDBJ databases">
        <title>The Genome Annotation of Plasmodium falciparum NF135/5.C10.</title>
        <authorList>
            <consortium name="The Broad Institute Genome Sequencing Platform"/>
            <consortium name="The Broad Institute Genome Sequencing Center for Infectious Disease"/>
            <person name="Neafsey D."/>
            <person name="Hoffman S."/>
            <person name="Volkman S."/>
            <person name="Rosenthal P."/>
            <person name="Walker B."/>
            <person name="Young S.K."/>
            <person name="Zeng Q."/>
            <person name="Gargeya S."/>
            <person name="Fitzgerald M."/>
            <person name="Haas B."/>
            <person name="Abouelleil A."/>
            <person name="Allen A.W."/>
            <person name="Alvarado L."/>
            <person name="Arachchi H.M."/>
            <person name="Berlin A.M."/>
            <person name="Chapman S.B."/>
            <person name="Gainer-Dewar J."/>
            <person name="Goldberg J."/>
            <person name="Griggs A."/>
            <person name="Gujja S."/>
            <person name="Hansen M."/>
            <person name="Howarth C."/>
            <person name="Imamovic A."/>
            <person name="Ireland A."/>
            <person name="Larimer J."/>
            <person name="McCowan C."/>
            <person name="Murphy C."/>
            <person name="Pearson M."/>
            <person name="Poon T.W."/>
            <person name="Priest M."/>
            <person name="Roberts A."/>
            <person name="Saif S."/>
            <person name="Shea T."/>
            <person name="Sisk P."/>
            <person name="Sykes S."/>
            <person name="Wortman J."/>
            <person name="Nusbaum C."/>
            <person name="Birren B."/>
        </authorList>
    </citation>
    <scope>NUCLEOTIDE SEQUENCE [LARGE SCALE GENOMIC DNA]</scope>
    <source>
        <strain evidence="6 7">NF135/5.C10</strain>
    </source>
</reference>
<evidence type="ECO:0008006" key="8">
    <source>
        <dbReference type="Google" id="ProtNLM"/>
    </source>
</evidence>
<feature type="non-terminal residue" evidence="6">
    <location>
        <position position="1235"/>
    </location>
</feature>
<dbReference type="InterPro" id="IPR054595">
    <property type="entry name" value="DBL_C"/>
</dbReference>
<evidence type="ECO:0000259" key="4">
    <source>
        <dbReference type="Pfam" id="PF15447"/>
    </source>
</evidence>
<feature type="region of interest" description="Disordered" evidence="1">
    <location>
        <begin position="1"/>
        <end position="22"/>
    </location>
</feature>
<dbReference type="InterPro" id="IPR029210">
    <property type="entry name" value="PfEMP1_NTS"/>
</dbReference>
<dbReference type="FunFam" id="1.20.1310.20:FF:000001">
    <property type="entry name" value="Erythrocyte membrane protein 1, PfEMP1"/>
    <property type="match status" value="1"/>
</dbReference>
<dbReference type="Proteomes" id="UP000019114">
    <property type="component" value="Unassembled WGS sequence"/>
</dbReference>
<feature type="region of interest" description="Disordered" evidence="1">
    <location>
        <begin position="932"/>
        <end position="961"/>
    </location>
</feature>
<dbReference type="GO" id="GO:0016020">
    <property type="term" value="C:membrane"/>
    <property type="evidence" value="ECO:0007669"/>
    <property type="project" value="InterPro"/>
</dbReference>
<dbReference type="Gene3D" id="1.20.1310.20">
    <property type="entry name" value="Duffy-antigen binding domain"/>
    <property type="match status" value="3"/>
</dbReference>
<gene>
    <name evidence="6" type="ORF">PFNF135_06284</name>
</gene>
<feature type="domain" description="Duffy-binding-like" evidence="2">
    <location>
        <begin position="667"/>
        <end position="821"/>
    </location>
</feature>
<dbReference type="SUPFAM" id="SSF140924">
    <property type="entry name" value="Duffy binding domain-like"/>
    <property type="match status" value="3"/>
</dbReference>
<dbReference type="FunFam" id="1.20.58.830:FF:000009">
    <property type="entry name" value="Erythrocyte membrane protein 1, PfEMP1"/>
    <property type="match status" value="1"/>
</dbReference>
<proteinExistence type="predicted"/>
<evidence type="ECO:0000313" key="7">
    <source>
        <dbReference type="Proteomes" id="UP000019114"/>
    </source>
</evidence>
<feature type="compositionally biased region" description="Acidic residues" evidence="1">
    <location>
        <begin position="1115"/>
        <end position="1130"/>
    </location>
</feature>
<dbReference type="AlphaFoldDB" id="W4I882"/>
<accession>W4I882</accession>
<evidence type="ECO:0000259" key="2">
    <source>
        <dbReference type="Pfam" id="PF03011"/>
    </source>
</evidence>
<dbReference type="InterPro" id="IPR008602">
    <property type="entry name" value="Duffy-antigen-binding"/>
</dbReference>
<feature type="domain" description="Plasmodium falciparum erythrocyte membrane protein-1 N-terminal segment" evidence="4">
    <location>
        <begin position="23"/>
        <end position="56"/>
    </location>
</feature>
<feature type="compositionally biased region" description="Polar residues" evidence="1">
    <location>
        <begin position="984"/>
        <end position="1003"/>
    </location>
</feature>
<dbReference type="FunFam" id="1.20.58.830:FF:000004">
    <property type="entry name" value="Erythrocyte membrane protein 1, PfEMP1"/>
    <property type="match status" value="1"/>
</dbReference>
<name>W4I882_PLAFA</name>
<dbReference type="Gene3D" id="1.20.58.830">
    <property type="match status" value="2"/>
</dbReference>
<evidence type="ECO:0000259" key="5">
    <source>
        <dbReference type="Pfam" id="PF22672"/>
    </source>
</evidence>
<feature type="compositionally biased region" description="Polar residues" evidence="1">
    <location>
        <begin position="1057"/>
        <end position="1069"/>
    </location>
</feature>
<dbReference type="Pfam" id="PF05424">
    <property type="entry name" value="Duffy_binding"/>
    <property type="match status" value="2"/>
</dbReference>
<sequence length="1235" mass="138370">MVPPVATKNGGGGSGGDGIEDATAKHLLDSIGEKVHEEIVKKEADGTAKKYIDDLKAYVSFATFSGGETGSTNDPCNLIKNERHKLAARGERQPCRKDANAKDVNRFSDKQGAECANSKIEGNKNNSEGGACAPYRRLHVCDKNMVKMDTNNDSKAKHDLLLDVCLAANYEAQSLIRDHPQYQTKYPDSNSQICTVLARSFADIGDIIRGKDLYIRNKKKDKLEENLKKIFEKIHSEVTNGRNAEELKARYNGDTKNYYKLREDWWTANRETVWKALTCKADASSAYFRPTCSDSHRKGSCSQANHYCRCGDRDVTIVPTYFDYVPQYLRWFEEWAEDFCRKKKKYVDIVKTYCRGKDKNSDEYRYCSRNGFDCEKTKRAIGKLRYGKQCISCLYACNPYVEWIENQRKQFDKQVKKYKSEISDGSGSGRTRQKRDATTTNYEGYEKKFYEELKNRYRSVETFLVLLNNEKACQAVTDDKGGRISFEKVNTGGTAGSGGTSGASGTNDKTKGTFYRSEYCQPCPDCGVKHKGGNEWEERKENDKCNIKLYEPTSDATPTDNTILKSGEGKEEIEKKLNAFCNQTSGSSGDCGGTNSDSSLCEPWKCYEGKHVQKVKNGEEDDDDDYHSEVTGAGGLCILKNDKNKKEKNDANPQIEPAQFQKTFYDFFTYWVAHMLKDSIHWRTKRLSKCINNGKKECIKNCNGKCDCFKRWVGKKREEWENIKKHFGKQEGFDQNQFSGNGLTHDFVLEGVLKLQFLKEDSQSRDEDAEEMKHLKKILKLEDENTLVVVNAGTEQKTIMDKLIDYEKKIAENCLQTHNDNNCKKPKAPEGVARSDPHQPSSPPAPSQPEDGNPSDEEEEDEEEEHDDVEDGQDTTQETEDQEGETAEAEEETQDTEGSATDTSVEVCKIVDDLFKDTSNFSDACSLKYGPKAPTGWKCISETTTKSGDTTRSSGNDGAICVPPRRRRLYVKKLHDWAKDTTEAKSSQVDGTTGQSQNGQAASNGPRDPVESLQAQVDEAKGGIQGTEGRVKPNGQTAEGSQSHPVSSVKALEPVGISSQTSEGKTTSESSDKDPQKALLKAFVESAAIETFFLWHKYKEEKKPPAQEGAAALAFEEDEEDTAIEPDPEEELKSGKIPPDFLRQMFYTLGDYRDICIGDEKVIKALKSDGIDMQKIQDKIKEHINSGSTPASGTPPGKPSAQTPDKWWSQNGQHIWKGMVCALTYKESENGDKTI</sequence>
<organism evidence="6 7">
    <name type="scientific">Plasmodium falciparum NF135/5.C10</name>
    <dbReference type="NCBI Taxonomy" id="1036726"/>
    <lineage>
        <taxon>Eukaryota</taxon>
        <taxon>Sar</taxon>
        <taxon>Alveolata</taxon>
        <taxon>Apicomplexa</taxon>
        <taxon>Aconoidasida</taxon>
        <taxon>Haemosporida</taxon>
        <taxon>Plasmodiidae</taxon>
        <taxon>Plasmodium</taxon>
        <taxon>Plasmodium (Laverania)</taxon>
    </lineage>
</organism>
<feature type="compositionally biased region" description="Polar residues" evidence="1">
    <location>
        <begin position="1034"/>
        <end position="1046"/>
    </location>
</feature>